<organism evidence="2 3">
    <name type="scientific">Streptomyces venezuelae (strain ATCC 10712 / CBS 650.69 / DSM 40230 / JCM 4526 / NBRC 13096 / PD 04745)</name>
    <dbReference type="NCBI Taxonomy" id="953739"/>
    <lineage>
        <taxon>Bacteria</taxon>
        <taxon>Bacillati</taxon>
        <taxon>Actinomycetota</taxon>
        <taxon>Actinomycetes</taxon>
        <taxon>Kitasatosporales</taxon>
        <taxon>Streptomycetaceae</taxon>
        <taxon>Streptomyces</taxon>
    </lineage>
</organism>
<accession>F2RBS5</accession>
<dbReference type="KEGG" id="sve:SVEN_3500"/>
<dbReference type="AlphaFoldDB" id="F2RBS5"/>
<evidence type="ECO:0000313" key="3">
    <source>
        <dbReference type="Proteomes" id="UP000006854"/>
    </source>
</evidence>
<feature type="region of interest" description="Disordered" evidence="1">
    <location>
        <begin position="1"/>
        <end position="45"/>
    </location>
</feature>
<proteinExistence type="predicted"/>
<evidence type="ECO:0000256" key="1">
    <source>
        <dbReference type="SAM" id="MobiDB-lite"/>
    </source>
</evidence>
<dbReference type="HOGENOM" id="CLU_2144549_0_0_11"/>
<sequence>MATDRHPGALITARRAHTMNPTGTAARRPEVGGAAPLHTSRGDTTMSKALRTRVLVATTGLLLAAQATVAGHAFAAPEPAPEPAAETHTVATAPATTAAAAVNAPGDDNGWW</sequence>
<dbReference type="EMBL" id="FR845719">
    <property type="protein sequence ID" value="CCA56786.1"/>
    <property type="molecule type" value="Genomic_DNA"/>
</dbReference>
<keyword evidence="3" id="KW-1185">Reference proteome</keyword>
<reference evidence="2 3" key="1">
    <citation type="journal article" date="2011" name="BMC Genomics">
        <title>Genome-wide analysis of the role of GlnR in Streptomyces venezuelae provides new insights into global nitrogen regulation in actinomycetes.</title>
        <authorList>
            <person name="Pullan S.T."/>
            <person name="Bibb M.J."/>
            <person name="Merrick M."/>
        </authorList>
    </citation>
    <scope>NUCLEOTIDE SEQUENCE [LARGE SCALE GENOMIC DNA]</scope>
    <source>
        <strain evidence="2">ATCC 10712</strain>
    </source>
</reference>
<dbReference type="STRING" id="953739.SVEN_3500"/>
<dbReference type="PATRIC" id="fig|953739.5.peg.5723"/>
<protein>
    <submittedName>
        <fullName evidence="2">Uncharacterized protein</fullName>
    </submittedName>
</protein>
<dbReference type="Proteomes" id="UP000006854">
    <property type="component" value="Chromosome"/>
</dbReference>
<gene>
    <name evidence="2" type="ordered locus">SVEN_3500</name>
</gene>
<evidence type="ECO:0000313" key="2">
    <source>
        <dbReference type="EMBL" id="CCA56786.1"/>
    </source>
</evidence>
<name>F2RBS5_STRVP</name>